<name>A0A8S0URA7_OLEEU</name>
<dbReference type="OrthoDB" id="42638at2759"/>
<proteinExistence type="predicted"/>
<evidence type="ECO:0000256" key="1">
    <source>
        <dbReference type="ARBA" id="ARBA00022801"/>
    </source>
</evidence>
<keyword evidence="4" id="KW-1185">Reference proteome</keyword>
<evidence type="ECO:0000313" key="3">
    <source>
        <dbReference type="EMBL" id="CAA3022782.1"/>
    </source>
</evidence>
<dbReference type="Pfam" id="PF03629">
    <property type="entry name" value="SASA"/>
    <property type="match status" value="1"/>
</dbReference>
<evidence type="ECO:0000259" key="2">
    <source>
        <dbReference type="Pfam" id="PF03629"/>
    </source>
</evidence>
<feature type="domain" description="Sialate O-acetylesterase" evidence="2">
    <location>
        <begin position="37"/>
        <end position="85"/>
    </location>
</feature>
<dbReference type="EMBL" id="CACTIH010009077">
    <property type="protein sequence ID" value="CAA3022782.1"/>
    <property type="molecule type" value="Genomic_DNA"/>
</dbReference>
<organism evidence="3 4">
    <name type="scientific">Olea europaea subsp. europaea</name>
    <dbReference type="NCBI Taxonomy" id="158383"/>
    <lineage>
        <taxon>Eukaryota</taxon>
        <taxon>Viridiplantae</taxon>
        <taxon>Streptophyta</taxon>
        <taxon>Embryophyta</taxon>
        <taxon>Tracheophyta</taxon>
        <taxon>Spermatophyta</taxon>
        <taxon>Magnoliopsida</taxon>
        <taxon>eudicotyledons</taxon>
        <taxon>Gunneridae</taxon>
        <taxon>Pentapetalae</taxon>
        <taxon>asterids</taxon>
        <taxon>lamiids</taxon>
        <taxon>Lamiales</taxon>
        <taxon>Oleaceae</taxon>
        <taxon>Oleeae</taxon>
        <taxon>Olea</taxon>
    </lineage>
</organism>
<accession>A0A8S0URA7</accession>
<dbReference type="GO" id="GO:0016787">
    <property type="term" value="F:hydrolase activity"/>
    <property type="evidence" value="ECO:0007669"/>
    <property type="project" value="UniProtKB-KW"/>
</dbReference>
<comment type="caution">
    <text evidence="3">The sequence shown here is derived from an EMBL/GenBank/DDBJ whole genome shotgun (WGS) entry which is preliminary data.</text>
</comment>
<dbReference type="InterPro" id="IPR052940">
    <property type="entry name" value="Carb_Esterase_6"/>
</dbReference>
<keyword evidence="1" id="KW-0378">Hydrolase</keyword>
<gene>
    <name evidence="3" type="ORF">OLEA9_A044366</name>
</gene>
<dbReference type="InterPro" id="IPR005181">
    <property type="entry name" value="SASA"/>
</dbReference>
<protein>
    <submittedName>
        <fullName evidence="3">Probable carbohydrate esterase At4g34215</fullName>
    </submittedName>
</protein>
<dbReference type="PANTHER" id="PTHR31988:SF19">
    <property type="entry name" value="9-O-ACETYL-N-ACETYLNEURAMINIC ACID DEACETYLASE-RELATED"/>
    <property type="match status" value="1"/>
</dbReference>
<dbReference type="Proteomes" id="UP000594638">
    <property type="component" value="Unassembled WGS sequence"/>
</dbReference>
<sequence length="85" mass="9438">MSGRGSVINGSWRYIPWECRSQPLNLQLITGLTWEMAFRADLSLPNLPIIPVALASEIRAYFDIIREAQSVIKLPNVIAADAKGL</sequence>
<reference evidence="3 4" key="1">
    <citation type="submission" date="2019-12" db="EMBL/GenBank/DDBJ databases">
        <authorList>
            <person name="Alioto T."/>
            <person name="Alioto T."/>
            <person name="Gomez Garrido J."/>
        </authorList>
    </citation>
    <scope>NUCLEOTIDE SEQUENCE [LARGE SCALE GENOMIC DNA]</scope>
</reference>
<evidence type="ECO:0000313" key="4">
    <source>
        <dbReference type="Proteomes" id="UP000594638"/>
    </source>
</evidence>
<dbReference type="PANTHER" id="PTHR31988">
    <property type="entry name" value="ESTERASE, PUTATIVE (DUF303)-RELATED"/>
    <property type="match status" value="1"/>
</dbReference>
<dbReference type="AlphaFoldDB" id="A0A8S0URA7"/>
<dbReference type="Gramene" id="OE9A044366T1">
    <property type="protein sequence ID" value="OE9A044366C1"/>
    <property type="gene ID" value="OE9A044366"/>
</dbReference>